<gene>
    <name evidence="1" type="ORF">RHSIM_Rhsim11G0153200</name>
</gene>
<evidence type="ECO:0000313" key="2">
    <source>
        <dbReference type="Proteomes" id="UP000626092"/>
    </source>
</evidence>
<dbReference type="AlphaFoldDB" id="A0A834GC42"/>
<comment type="caution">
    <text evidence="1">The sequence shown here is derived from an EMBL/GenBank/DDBJ whole genome shotgun (WGS) entry which is preliminary data.</text>
</comment>
<dbReference type="PANTHER" id="PTHR38370">
    <property type="entry name" value="BETA-1,4-XYLOSIDASE"/>
    <property type="match status" value="1"/>
</dbReference>
<dbReference type="OrthoDB" id="1929722at2759"/>
<organism evidence="1 2">
    <name type="scientific">Rhododendron simsii</name>
    <name type="common">Sims's rhododendron</name>
    <dbReference type="NCBI Taxonomy" id="118357"/>
    <lineage>
        <taxon>Eukaryota</taxon>
        <taxon>Viridiplantae</taxon>
        <taxon>Streptophyta</taxon>
        <taxon>Embryophyta</taxon>
        <taxon>Tracheophyta</taxon>
        <taxon>Spermatophyta</taxon>
        <taxon>Magnoliopsida</taxon>
        <taxon>eudicotyledons</taxon>
        <taxon>Gunneridae</taxon>
        <taxon>Pentapetalae</taxon>
        <taxon>asterids</taxon>
        <taxon>Ericales</taxon>
        <taxon>Ericaceae</taxon>
        <taxon>Ericoideae</taxon>
        <taxon>Rhodoreae</taxon>
        <taxon>Rhododendron</taxon>
    </lineage>
</organism>
<protein>
    <submittedName>
        <fullName evidence="1">Uncharacterized protein</fullName>
    </submittedName>
</protein>
<proteinExistence type="predicted"/>
<dbReference type="EMBL" id="WJXA01000011">
    <property type="protein sequence ID" value="KAF7127948.1"/>
    <property type="molecule type" value="Genomic_DNA"/>
</dbReference>
<accession>A0A834GC42</accession>
<name>A0A834GC42_RHOSS</name>
<reference evidence="1" key="1">
    <citation type="submission" date="2019-11" db="EMBL/GenBank/DDBJ databases">
        <authorList>
            <person name="Liu Y."/>
            <person name="Hou J."/>
            <person name="Li T.-Q."/>
            <person name="Guan C.-H."/>
            <person name="Wu X."/>
            <person name="Wu H.-Z."/>
            <person name="Ling F."/>
            <person name="Zhang R."/>
            <person name="Shi X.-G."/>
            <person name="Ren J.-P."/>
            <person name="Chen E.-F."/>
            <person name="Sun J.-M."/>
        </authorList>
    </citation>
    <scope>NUCLEOTIDE SEQUENCE</scope>
    <source>
        <strain evidence="1">Adult_tree_wgs_1</strain>
        <tissue evidence="1">Leaves</tissue>
    </source>
</reference>
<sequence>MEGLIPMLFHALKKQRPHNSFRCFSEGSISNRSYHRLIGPQDSVDGSSHHCRTRSKFQPSTVDHFQDQRSGEEVLDSMKVSLAVSEDVSGEMASDLYTVKSGYRAAVQEHLLFSCNWVRAVWFGCNVQLNGGNGPPNSVIKWTSQLVDDFQSEDLNCFLSRVSRNEYVFNSDPINPEKTVRRVLEALKVSRERSGQEFSRLTSFNKLGSGLAPGFTGNGLRQIGSNAYQGIGANLRRR</sequence>
<evidence type="ECO:0000313" key="1">
    <source>
        <dbReference type="EMBL" id="KAF7127948.1"/>
    </source>
</evidence>
<dbReference type="PANTHER" id="PTHR38370:SF1">
    <property type="entry name" value="BETA-1,4-XYLOSIDASE"/>
    <property type="match status" value="1"/>
</dbReference>
<dbReference type="Proteomes" id="UP000626092">
    <property type="component" value="Unassembled WGS sequence"/>
</dbReference>
<keyword evidence="2" id="KW-1185">Reference proteome</keyword>